<evidence type="ECO:0000313" key="2">
    <source>
        <dbReference type="Proteomes" id="UP000053424"/>
    </source>
</evidence>
<gene>
    <name evidence="1" type="ORF">M413DRAFT_252360</name>
</gene>
<proteinExistence type="predicted"/>
<evidence type="ECO:0000313" key="1">
    <source>
        <dbReference type="EMBL" id="KIM37894.1"/>
    </source>
</evidence>
<dbReference type="Proteomes" id="UP000053424">
    <property type="component" value="Unassembled WGS sequence"/>
</dbReference>
<name>A0A0C3C0T9_HEBCY</name>
<accession>A0A0C3C0T9</accession>
<dbReference type="HOGENOM" id="CLU_2512888_0_0_1"/>
<sequence>MTCLIFRILRGRSSTKKRAEFKGPQIRYTYHSQTSGYDTSIILTVRPEFSCARYGAKGRESTSSCINGTTEEITLKCHSKFMPWG</sequence>
<dbReference type="EMBL" id="KN831794">
    <property type="protein sequence ID" value="KIM37894.1"/>
    <property type="molecule type" value="Genomic_DNA"/>
</dbReference>
<keyword evidence="2" id="KW-1185">Reference proteome</keyword>
<reference evidence="1 2" key="1">
    <citation type="submission" date="2014-04" db="EMBL/GenBank/DDBJ databases">
        <authorList>
            <consortium name="DOE Joint Genome Institute"/>
            <person name="Kuo A."/>
            <person name="Gay G."/>
            <person name="Dore J."/>
            <person name="Kohler A."/>
            <person name="Nagy L.G."/>
            <person name="Floudas D."/>
            <person name="Copeland A."/>
            <person name="Barry K.W."/>
            <person name="Cichocki N."/>
            <person name="Veneault-Fourrey C."/>
            <person name="LaButti K."/>
            <person name="Lindquist E.A."/>
            <person name="Lipzen A."/>
            <person name="Lundell T."/>
            <person name="Morin E."/>
            <person name="Murat C."/>
            <person name="Sun H."/>
            <person name="Tunlid A."/>
            <person name="Henrissat B."/>
            <person name="Grigoriev I.V."/>
            <person name="Hibbett D.S."/>
            <person name="Martin F."/>
            <person name="Nordberg H.P."/>
            <person name="Cantor M.N."/>
            <person name="Hua S.X."/>
        </authorList>
    </citation>
    <scope>NUCLEOTIDE SEQUENCE [LARGE SCALE GENOMIC DNA]</scope>
    <source>
        <strain evidence="2">h7</strain>
    </source>
</reference>
<protein>
    <submittedName>
        <fullName evidence="1">Uncharacterized protein</fullName>
    </submittedName>
</protein>
<dbReference type="AlphaFoldDB" id="A0A0C3C0T9"/>
<reference evidence="2" key="2">
    <citation type="submission" date="2015-01" db="EMBL/GenBank/DDBJ databases">
        <title>Evolutionary Origins and Diversification of the Mycorrhizal Mutualists.</title>
        <authorList>
            <consortium name="DOE Joint Genome Institute"/>
            <consortium name="Mycorrhizal Genomics Consortium"/>
            <person name="Kohler A."/>
            <person name="Kuo A."/>
            <person name="Nagy L.G."/>
            <person name="Floudas D."/>
            <person name="Copeland A."/>
            <person name="Barry K.W."/>
            <person name="Cichocki N."/>
            <person name="Veneault-Fourrey C."/>
            <person name="LaButti K."/>
            <person name="Lindquist E.A."/>
            <person name="Lipzen A."/>
            <person name="Lundell T."/>
            <person name="Morin E."/>
            <person name="Murat C."/>
            <person name="Riley R."/>
            <person name="Ohm R."/>
            <person name="Sun H."/>
            <person name="Tunlid A."/>
            <person name="Henrissat B."/>
            <person name="Grigoriev I.V."/>
            <person name="Hibbett D.S."/>
            <person name="Martin F."/>
        </authorList>
    </citation>
    <scope>NUCLEOTIDE SEQUENCE [LARGE SCALE GENOMIC DNA]</scope>
    <source>
        <strain evidence="2">h7</strain>
    </source>
</reference>
<organism evidence="1 2">
    <name type="scientific">Hebeloma cylindrosporum</name>
    <dbReference type="NCBI Taxonomy" id="76867"/>
    <lineage>
        <taxon>Eukaryota</taxon>
        <taxon>Fungi</taxon>
        <taxon>Dikarya</taxon>
        <taxon>Basidiomycota</taxon>
        <taxon>Agaricomycotina</taxon>
        <taxon>Agaricomycetes</taxon>
        <taxon>Agaricomycetidae</taxon>
        <taxon>Agaricales</taxon>
        <taxon>Agaricineae</taxon>
        <taxon>Hymenogastraceae</taxon>
        <taxon>Hebeloma</taxon>
    </lineage>
</organism>